<keyword evidence="5" id="KW-0808">Transferase</keyword>
<sequence length="578" mass="67107">MKSLRRRLIFHFSIQFISLSIAIIILLFALLFLLIQHMSNQELRKNYPAGVLEYITTETVVEDNKAEIDKQWRQVLREKHMWAQVVNCQGEVVGSSNTPSSLPKHYSVGDILQIAENKQFREYTVLSEFDNTDKQPYIFLVGYKDIAMTTLQTLVTTYNHQGQISETERRQLEKQLKKIDGTLQIINENGDIIDTAGKPMNTKKYEPLDIISKKMTPGIYSTTTAVYNDPSTNHTWLLHTPKKKDKNQTLSVMTEYLLGFGIVGTIVLLITLSLSFWNGFRYGQPLFIFTSWLERMKQGNYEEVLTEQERKKIFRKNGKVRIRYRLYKEVINAFYAMAEKLDLSVKERAKLEKTREEWMTGISHDLRTPLSTVQGYGHLLESGQYNWSKEELEEVGQTIREKGEYMLHLIEDFSLTFELKNNELHLSKETFQVNQLLETIISKFIQDRTLQDYHFHFEPITIQVEIEADQKWFERMMDNLIFNAIKHNPSGTTIIIRASKSADGLHIWIEDNGVGMDKETIEQLFERYYRGTNTDERIEGAGLGMSIAKQIATLHGATVEVRSEVGTGTTVHIHFPRY</sequence>
<dbReference type="Gene3D" id="3.30.565.10">
    <property type="entry name" value="Histidine kinase-like ATPase, C-terminal domain"/>
    <property type="match status" value="1"/>
</dbReference>
<keyword evidence="6" id="KW-0547">Nucleotide-binding</keyword>
<evidence type="ECO:0000256" key="8">
    <source>
        <dbReference type="ARBA" id="ARBA00022840"/>
    </source>
</evidence>
<gene>
    <name evidence="12" type="ORF">WDJ61_05625</name>
</gene>
<comment type="catalytic activity">
    <reaction evidence="1">
        <text>ATP + protein L-histidine = ADP + protein N-phospho-L-histidine.</text>
        <dbReference type="EC" id="2.7.13.3"/>
    </reaction>
</comment>
<evidence type="ECO:0000256" key="6">
    <source>
        <dbReference type="ARBA" id="ARBA00022741"/>
    </source>
</evidence>
<dbReference type="SMART" id="SM00387">
    <property type="entry name" value="HATPase_c"/>
    <property type="match status" value="1"/>
</dbReference>
<dbReference type="Pfam" id="PF00512">
    <property type="entry name" value="HisKA"/>
    <property type="match status" value="1"/>
</dbReference>
<dbReference type="PANTHER" id="PTHR45453:SF1">
    <property type="entry name" value="PHOSPHATE REGULON SENSOR PROTEIN PHOR"/>
    <property type="match status" value="1"/>
</dbReference>
<dbReference type="GO" id="GO:0016301">
    <property type="term" value="F:kinase activity"/>
    <property type="evidence" value="ECO:0007669"/>
    <property type="project" value="UniProtKB-KW"/>
</dbReference>
<keyword evidence="10" id="KW-1133">Transmembrane helix</keyword>
<dbReference type="Pfam" id="PF02518">
    <property type="entry name" value="HATPase_c"/>
    <property type="match status" value="1"/>
</dbReference>
<evidence type="ECO:0000313" key="13">
    <source>
        <dbReference type="Proteomes" id="UP001387364"/>
    </source>
</evidence>
<dbReference type="Gene3D" id="1.10.287.130">
    <property type="match status" value="1"/>
</dbReference>
<dbReference type="InterPro" id="IPR036097">
    <property type="entry name" value="HisK_dim/P_sf"/>
</dbReference>
<dbReference type="SUPFAM" id="SSF55874">
    <property type="entry name" value="ATPase domain of HSP90 chaperone/DNA topoisomerase II/histidine kinase"/>
    <property type="match status" value="1"/>
</dbReference>
<dbReference type="PANTHER" id="PTHR45453">
    <property type="entry name" value="PHOSPHATE REGULON SENSOR PROTEIN PHOR"/>
    <property type="match status" value="1"/>
</dbReference>
<dbReference type="Proteomes" id="UP001387364">
    <property type="component" value="Chromosome"/>
</dbReference>
<evidence type="ECO:0000256" key="7">
    <source>
        <dbReference type="ARBA" id="ARBA00022777"/>
    </source>
</evidence>
<keyword evidence="8" id="KW-0067">ATP-binding</keyword>
<evidence type="ECO:0000256" key="3">
    <source>
        <dbReference type="ARBA" id="ARBA00012438"/>
    </source>
</evidence>
<dbReference type="EMBL" id="CP147404">
    <property type="protein sequence ID" value="WXB94106.1"/>
    <property type="molecule type" value="Genomic_DNA"/>
</dbReference>
<evidence type="ECO:0000256" key="1">
    <source>
        <dbReference type="ARBA" id="ARBA00000085"/>
    </source>
</evidence>
<dbReference type="InterPro" id="IPR003661">
    <property type="entry name" value="HisK_dim/P_dom"/>
</dbReference>
<dbReference type="RefSeq" id="WP_338753707.1">
    <property type="nucleotide sequence ID" value="NZ_CP147404.1"/>
</dbReference>
<dbReference type="EC" id="2.7.13.3" evidence="3"/>
<evidence type="ECO:0000256" key="9">
    <source>
        <dbReference type="ARBA" id="ARBA00023012"/>
    </source>
</evidence>
<evidence type="ECO:0000256" key="2">
    <source>
        <dbReference type="ARBA" id="ARBA00004370"/>
    </source>
</evidence>
<dbReference type="InterPro" id="IPR005467">
    <property type="entry name" value="His_kinase_dom"/>
</dbReference>
<evidence type="ECO:0000256" key="4">
    <source>
        <dbReference type="ARBA" id="ARBA00022553"/>
    </source>
</evidence>
<comment type="subcellular location">
    <subcellularLocation>
        <location evidence="2">Membrane</location>
    </subcellularLocation>
</comment>
<keyword evidence="7 12" id="KW-0418">Kinase</keyword>
<dbReference type="InterPro" id="IPR036890">
    <property type="entry name" value="HATPase_C_sf"/>
</dbReference>
<keyword evidence="4" id="KW-0597">Phosphoprotein</keyword>
<keyword evidence="10" id="KW-0472">Membrane</keyword>
<dbReference type="PRINTS" id="PR00344">
    <property type="entry name" value="BCTRLSENSOR"/>
</dbReference>
<protein>
    <recommendedName>
        <fullName evidence="3">histidine kinase</fullName>
        <ecNumber evidence="3">2.7.13.3</ecNumber>
    </recommendedName>
</protein>
<organism evidence="12 13">
    <name type="scientific">Bacillus kandeliae</name>
    <dbReference type="NCBI Taxonomy" id="3129297"/>
    <lineage>
        <taxon>Bacteria</taxon>
        <taxon>Bacillati</taxon>
        <taxon>Bacillota</taxon>
        <taxon>Bacilli</taxon>
        <taxon>Bacillales</taxon>
        <taxon>Bacillaceae</taxon>
        <taxon>Bacillus</taxon>
    </lineage>
</organism>
<name>A0ABZ2N8N0_9BACI</name>
<dbReference type="SUPFAM" id="SSF47384">
    <property type="entry name" value="Homodimeric domain of signal transducing histidine kinase"/>
    <property type="match status" value="1"/>
</dbReference>
<evidence type="ECO:0000256" key="5">
    <source>
        <dbReference type="ARBA" id="ARBA00022679"/>
    </source>
</evidence>
<dbReference type="InterPro" id="IPR004358">
    <property type="entry name" value="Sig_transdc_His_kin-like_C"/>
</dbReference>
<feature type="transmembrane region" description="Helical" evidence="10">
    <location>
        <begin position="12"/>
        <end position="35"/>
    </location>
</feature>
<keyword evidence="13" id="KW-1185">Reference proteome</keyword>
<feature type="domain" description="Histidine kinase" evidence="11">
    <location>
        <begin position="361"/>
        <end position="578"/>
    </location>
</feature>
<dbReference type="SMART" id="SM00388">
    <property type="entry name" value="HisKA"/>
    <property type="match status" value="1"/>
</dbReference>
<feature type="transmembrane region" description="Helical" evidence="10">
    <location>
        <begin position="256"/>
        <end position="277"/>
    </location>
</feature>
<keyword evidence="9" id="KW-0902">Two-component regulatory system</keyword>
<proteinExistence type="predicted"/>
<keyword evidence="10" id="KW-0812">Transmembrane</keyword>
<evidence type="ECO:0000313" key="12">
    <source>
        <dbReference type="EMBL" id="WXB94106.1"/>
    </source>
</evidence>
<dbReference type="InterPro" id="IPR050351">
    <property type="entry name" value="BphY/WalK/GraS-like"/>
</dbReference>
<dbReference type="PROSITE" id="PS50109">
    <property type="entry name" value="HIS_KIN"/>
    <property type="match status" value="1"/>
</dbReference>
<evidence type="ECO:0000259" key="11">
    <source>
        <dbReference type="PROSITE" id="PS50109"/>
    </source>
</evidence>
<dbReference type="CDD" id="cd00075">
    <property type="entry name" value="HATPase"/>
    <property type="match status" value="1"/>
</dbReference>
<evidence type="ECO:0000256" key="10">
    <source>
        <dbReference type="SAM" id="Phobius"/>
    </source>
</evidence>
<accession>A0ABZ2N8N0</accession>
<reference evidence="12 13" key="1">
    <citation type="submission" date="2024-02" db="EMBL/GenBank/DDBJ databases">
        <title>Seven novel Bacillus-like species.</title>
        <authorList>
            <person name="Liu G."/>
        </authorList>
    </citation>
    <scope>NUCLEOTIDE SEQUENCE [LARGE SCALE GENOMIC DNA]</scope>
    <source>
        <strain evidence="12 13">FJAT-52991</strain>
    </source>
</reference>
<dbReference type="CDD" id="cd00082">
    <property type="entry name" value="HisKA"/>
    <property type="match status" value="1"/>
</dbReference>
<dbReference type="InterPro" id="IPR003594">
    <property type="entry name" value="HATPase_dom"/>
</dbReference>